<name>A0A2Z2NSY6_9GAMM</name>
<evidence type="ECO:0000313" key="1">
    <source>
        <dbReference type="EMBL" id="ASJ72848.1"/>
    </source>
</evidence>
<organism evidence="1 2">
    <name type="scientific">Granulosicoccus antarcticus IMCC3135</name>
    <dbReference type="NCBI Taxonomy" id="1192854"/>
    <lineage>
        <taxon>Bacteria</taxon>
        <taxon>Pseudomonadati</taxon>
        <taxon>Pseudomonadota</taxon>
        <taxon>Gammaproteobacteria</taxon>
        <taxon>Chromatiales</taxon>
        <taxon>Granulosicoccaceae</taxon>
        <taxon>Granulosicoccus</taxon>
    </lineage>
</organism>
<gene>
    <name evidence="1" type="ORF">IMCC3135_13815</name>
</gene>
<keyword evidence="2" id="KW-1185">Reference proteome</keyword>
<reference evidence="1 2" key="1">
    <citation type="submission" date="2016-12" db="EMBL/GenBank/DDBJ databases">
        <authorList>
            <person name="Song W.-J."/>
            <person name="Kurnit D.M."/>
        </authorList>
    </citation>
    <scope>NUCLEOTIDE SEQUENCE [LARGE SCALE GENOMIC DNA]</scope>
    <source>
        <strain evidence="1 2">IMCC3135</strain>
    </source>
</reference>
<dbReference type="AlphaFoldDB" id="A0A2Z2NSY6"/>
<dbReference type="KEGG" id="gai:IMCC3135_13815"/>
<dbReference type="Proteomes" id="UP000250079">
    <property type="component" value="Chromosome"/>
</dbReference>
<proteinExistence type="predicted"/>
<evidence type="ECO:0000313" key="2">
    <source>
        <dbReference type="Proteomes" id="UP000250079"/>
    </source>
</evidence>
<dbReference type="EMBL" id="CP018632">
    <property type="protein sequence ID" value="ASJ72848.1"/>
    <property type="molecule type" value="Genomic_DNA"/>
</dbReference>
<protein>
    <submittedName>
        <fullName evidence="1">Uncharacterized protein</fullName>
    </submittedName>
</protein>
<accession>A0A2Z2NSY6</accession>
<sequence>MSLQSNGLVQPMSGLIKFFNVRVYQVELSYDDEQ</sequence>